<evidence type="ECO:0000256" key="4">
    <source>
        <dbReference type="ARBA" id="ARBA00022729"/>
    </source>
</evidence>
<dbReference type="RefSeq" id="WP_013019726.1">
    <property type="nucleotide sequence ID" value="NC_013947.1"/>
</dbReference>
<accession>D3Q5A6</accession>
<dbReference type="Proteomes" id="UP000000844">
    <property type="component" value="Chromosome"/>
</dbReference>
<dbReference type="GO" id="GO:0030288">
    <property type="term" value="C:outer membrane-bounded periplasmic space"/>
    <property type="evidence" value="ECO:0007669"/>
    <property type="project" value="TreeGrafter"/>
</dbReference>
<evidence type="ECO:0000256" key="2">
    <source>
        <dbReference type="ARBA" id="ARBA00008814"/>
    </source>
</evidence>
<evidence type="ECO:0000256" key="5">
    <source>
        <dbReference type="SAM" id="MobiDB-lite"/>
    </source>
</evidence>
<dbReference type="STRING" id="446470.Snas_4510"/>
<dbReference type="eggNOG" id="COG0614">
    <property type="taxonomic scope" value="Bacteria"/>
</dbReference>
<gene>
    <name evidence="8" type="ordered locus">Snas_4510</name>
</gene>
<dbReference type="HOGENOM" id="CLU_038034_0_2_11"/>
<dbReference type="OrthoDB" id="9793175at2"/>
<organism evidence="8 9">
    <name type="scientific">Stackebrandtia nassauensis (strain DSM 44728 / CIP 108903 / NRRL B-16338 / NBRC 102104 / LLR-40K-21)</name>
    <dbReference type="NCBI Taxonomy" id="446470"/>
    <lineage>
        <taxon>Bacteria</taxon>
        <taxon>Bacillati</taxon>
        <taxon>Actinomycetota</taxon>
        <taxon>Actinomycetes</taxon>
        <taxon>Glycomycetales</taxon>
        <taxon>Glycomycetaceae</taxon>
        <taxon>Stackebrandtia</taxon>
    </lineage>
</organism>
<evidence type="ECO:0000313" key="9">
    <source>
        <dbReference type="Proteomes" id="UP000000844"/>
    </source>
</evidence>
<dbReference type="EMBL" id="CP001778">
    <property type="protein sequence ID" value="ADD44155.1"/>
    <property type="molecule type" value="Genomic_DNA"/>
</dbReference>
<evidence type="ECO:0000313" key="8">
    <source>
        <dbReference type="EMBL" id="ADD44155.1"/>
    </source>
</evidence>
<proteinExistence type="inferred from homology"/>
<dbReference type="PANTHER" id="PTHR30532">
    <property type="entry name" value="IRON III DICITRATE-BINDING PERIPLASMIC PROTEIN"/>
    <property type="match status" value="1"/>
</dbReference>
<dbReference type="PROSITE" id="PS51257">
    <property type="entry name" value="PROKAR_LIPOPROTEIN"/>
    <property type="match status" value="1"/>
</dbReference>
<dbReference type="AlphaFoldDB" id="D3Q5A6"/>
<evidence type="ECO:0000256" key="3">
    <source>
        <dbReference type="ARBA" id="ARBA00022448"/>
    </source>
</evidence>
<keyword evidence="3" id="KW-0813">Transport</keyword>
<dbReference type="Pfam" id="PF01497">
    <property type="entry name" value="Peripla_BP_2"/>
    <property type="match status" value="1"/>
</dbReference>
<dbReference type="KEGG" id="sna:Snas_4510"/>
<dbReference type="Gene3D" id="3.40.50.1980">
    <property type="entry name" value="Nitrogenase molybdenum iron protein domain"/>
    <property type="match status" value="2"/>
</dbReference>
<reference evidence="8 9" key="1">
    <citation type="journal article" date="2009" name="Stand. Genomic Sci.">
        <title>Complete genome sequence of Stackebrandtia nassauensis type strain (LLR-40K-21).</title>
        <authorList>
            <person name="Munk C."/>
            <person name="Lapidus A."/>
            <person name="Copeland A."/>
            <person name="Jando M."/>
            <person name="Mayilraj S."/>
            <person name="Glavina Del Rio T."/>
            <person name="Nolan M."/>
            <person name="Chen F."/>
            <person name="Lucas S."/>
            <person name="Tice H."/>
            <person name="Cheng J.F."/>
            <person name="Han C."/>
            <person name="Detter J.C."/>
            <person name="Bruce D."/>
            <person name="Goodwin L."/>
            <person name="Chain P."/>
            <person name="Pitluck S."/>
            <person name="Goker M."/>
            <person name="Ovchinikova G."/>
            <person name="Pati A."/>
            <person name="Ivanova N."/>
            <person name="Mavromatis K."/>
            <person name="Chen A."/>
            <person name="Palaniappan K."/>
            <person name="Land M."/>
            <person name="Hauser L."/>
            <person name="Chang Y.J."/>
            <person name="Jeffries C.D."/>
            <person name="Bristow J."/>
            <person name="Eisen J.A."/>
            <person name="Markowitz V."/>
            <person name="Hugenholtz P."/>
            <person name="Kyrpides N.C."/>
            <person name="Klenk H.P."/>
        </authorList>
    </citation>
    <scope>NUCLEOTIDE SEQUENCE [LARGE SCALE GENOMIC DNA]</scope>
    <source>
        <strain evidence="9">DSM 44728 / CIP 108903 / NRRL B-16338 / NBRC 102104 / LLR-40K-21</strain>
    </source>
</reference>
<keyword evidence="9" id="KW-1185">Reference proteome</keyword>
<sequence>MRISTSVRLAGVLLASLLAVSACASPEGNADTGEEKETRSVTDATGAKIKVPKEPERIVALSEQDLDSLLALDITPVGTVNGRGQKTPPAYLGDKAADIEVVGDVGKPTVDKIVELDPDLVLFGGAQDEKQLEKLRELVPATVVTYKLDDEWTEAFTKIADVVGAKKDGETWLTEYESKVEEAQGKLGDNAKSTVSIVRWNPDGPGIMQNEAFASLVIQDLGLKRPKDQQEPGFAHTDPLSLENLPRIDADWLFVGTLQPGAEKALKEAKKDSAFSELDAVKKDHFVEVDGTLWTSRGGPLASLQVIDDVVKNLGKK</sequence>
<comment type="similarity">
    <text evidence="2">Belongs to the bacterial solute-binding protein 8 family.</text>
</comment>
<feature type="chain" id="PRO_5003049555" evidence="6">
    <location>
        <begin position="25"/>
        <end position="317"/>
    </location>
</feature>
<dbReference type="SUPFAM" id="SSF53807">
    <property type="entry name" value="Helical backbone' metal receptor"/>
    <property type="match status" value="1"/>
</dbReference>
<dbReference type="InterPro" id="IPR002491">
    <property type="entry name" value="ABC_transptr_periplasmic_BD"/>
</dbReference>
<name>D3Q5A6_STANL</name>
<dbReference type="CDD" id="cd01146">
    <property type="entry name" value="FhuD"/>
    <property type="match status" value="1"/>
</dbReference>
<evidence type="ECO:0000259" key="7">
    <source>
        <dbReference type="PROSITE" id="PS50983"/>
    </source>
</evidence>
<dbReference type="PROSITE" id="PS50983">
    <property type="entry name" value="FE_B12_PBP"/>
    <property type="match status" value="1"/>
</dbReference>
<dbReference type="InterPro" id="IPR051313">
    <property type="entry name" value="Bact_iron-sidero_bind"/>
</dbReference>
<protein>
    <submittedName>
        <fullName evidence="8">Periplasmic binding protein</fullName>
    </submittedName>
</protein>
<evidence type="ECO:0000256" key="6">
    <source>
        <dbReference type="SAM" id="SignalP"/>
    </source>
</evidence>
<dbReference type="PANTHER" id="PTHR30532:SF21">
    <property type="entry name" value="SIDEROPHORE-BINDING LIPOPROTEIN YFIY-RELATED"/>
    <property type="match status" value="1"/>
</dbReference>
<keyword evidence="4 6" id="KW-0732">Signal</keyword>
<feature type="region of interest" description="Disordered" evidence="5">
    <location>
        <begin position="25"/>
        <end position="47"/>
    </location>
</feature>
<comment type="subcellular location">
    <subcellularLocation>
        <location evidence="1">Cell envelope</location>
    </subcellularLocation>
</comment>
<feature type="domain" description="Fe/B12 periplasmic-binding" evidence="7">
    <location>
        <begin position="57"/>
        <end position="317"/>
    </location>
</feature>
<dbReference type="GO" id="GO:1901678">
    <property type="term" value="P:iron coordination entity transport"/>
    <property type="evidence" value="ECO:0007669"/>
    <property type="project" value="UniProtKB-ARBA"/>
</dbReference>
<evidence type="ECO:0000256" key="1">
    <source>
        <dbReference type="ARBA" id="ARBA00004196"/>
    </source>
</evidence>
<feature type="signal peptide" evidence="6">
    <location>
        <begin position="1"/>
        <end position="24"/>
    </location>
</feature>